<dbReference type="OrthoDB" id="9783944at2"/>
<dbReference type="EMBL" id="SSNT01000006">
    <property type="protein sequence ID" value="THF80702.1"/>
    <property type="molecule type" value="Genomic_DNA"/>
</dbReference>
<feature type="compositionally biased region" description="Low complexity" evidence="1">
    <location>
        <begin position="45"/>
        <end position="63"/>
    </location>
</feature>
<dbReference type="AlphaFoldDB" id="A0A4V3WFL5"/>
<evidence type="ECO:0000259" key="2">
    <source>
        <dbReference type="Pfam" id="PF00188"/>
    </source>
</evidence>
<dbReference type="CDD" id="cd05379">
    <property type="entry name" value="CAP_bacterial"/>
    <property type="match status" value="1"/>
</dbReference>
<dbReference type="Pfam" id="PF00188">
    <property type="entry name" value="CAP"/>
    <property type="match status" value="1"/>
</dbReference>
<dbReference type="InterPro" id="IPR035940">
    <property type="entry name" value="CAP_sf"/>
</dbReference>
<comment type="caution">
    <text evidence="3">The sequence shown here is derived from an EMBL/GenBank/DDBJ whole genome shotgun (WGS) entry which is preliminary data.</text>
</comment>
<reference evidence="3 4" key="1">
    <citation type="submission" date="2019-04" db="EMBL/GenBank/DDBJ databases">
        <title>Bacillus sediminilitoris sp. nov., isolated from a tidal flat sediment on the East China Sea.</title>
        <authorList>
            <person name="Wei Y."/>
            <person name="Mao H."/>
            <person name="Fang J."/>
        </authorList>
    </citation>
    <scope>NUCLEOTIDE SEQUENCE [LARGE SCALE GENOMIC DNA]</scope>
    <source>
        <strain evidence="3 4">DSL-17</strain>
    </source>
</reference>
<evidence type="ECO:0000313" key="3">
    <source>
        <dbReference type="EMBL" id="THF80702.1"/>
    </source>
</evidence>
<keyword evidence="4" id="KW-1185">Reference proteome</keyword>
<dbReference type="PANTHER" id="PTHR31157">
    <property type="entry name" value="SCP DOMAIN-CONTAINING PROTEIN"/>
    <property type="match status" value="1"/>
</dbReference>
<dbReference type="PANTHER" id="PTHR31157:SF1">
    <property type="entry name" value="SCP DOMAIN-CONTAINING PROTEIN"/>
    <property type="match status" value="1"/>
</dbReference>
<feature type="compositionally biased region" description="Low complexity" evidence="1">
    <location>
        <begin position="77"/>
        <end position="131"/>
    </location>
</feature>
<dbReference type="Gene3D" id="3.40.33.10">
    <property type="entry name" value="CAP"/>
    <property type="match status" value="1"/>
</dbReference>
<proteinExistence type="predicted"/>
<name>A0A4V3WFL5_9BACI</name>
<feature type="region of interest" description="Disordered" evidence="1">
    <location>
        <begin position="41"/>
        <end position="148"/>
    </location>
</feature>
<dbReference type="Proteomes" id="UP000310334">
    <property type="component" value="Unassembled WGS sequence"/>
</dbReference>
<dbReference type="InterPro" id="IPR014258">
    <property type="entry name" value="CAP_domain_YkwD-like"/>
</dbReference>
<protein>
    <submittedName>
        <fullName evidence="3">SCP-like extracellular protein</fullName>
    </submittedName>
</protein>
<dbReference type="InterPro" id="IPR014044">
    <property type="entry name" value="CAP_dom"/>
</dbReference>
<dbReference type="RefSeq" id="WP_136353361.1">
    <property type="nucleotide sequence ID" value="NZ_CP046266.1"/>
</dbReference>
<gene>
    <name evidence="3" type="ORF">E6W99_08725</name>
</gene>
<sequence>MDNLTISSSKTDISSQNYPHTRAIAVQEAKFRTIQADTVEEARQQAEQFIQQQQQQFQGRAQAPIDQQPRAQVPIDQQPRAQAPTQQQPRAQAPTAQQQPRAQAPTAQQQPTNEQQTQTQQPAQQQPAAKAPAEKKPGADQPAKGLSQAVQQVIDLTNEERRKNGLPNLTADTKLSGVAQKKSEDMRQNNYFSHTSPTYGSPFDMMRDFGVTYKTAGENIAQGQQTPQQVVQAWMNSEGHRKNILSKDFTHIGVGYDQNGHHWTQMFIGK</sequence>
<dbReference type="NCBIfam" id="TIGR02909">
    <property type="entry name" value="spore_YkwD"/>
    <property type="match status" value="1"/>
</dbReference>
<evidence type="ECO:0000256" key="1">
    <source>
        <dbReference type="SAM" id="MobiDB-lite"/>
    </source>
</evidence>
<dbReference type="SUPFAM" id="SSF55797">
    <property type="entry name" value="PR-1-like"/>
    <property type="match status" value="1"/>
</dbReference>
<accession>A0A4V3WFL5</accession>
<evidence type="ECO:0000313" key="4">
    <source>
        <dbReference type="Proteomes" id="UP000310334"/>
    </source>
</evidence>
<feature type="domain" description="SCP" evidence="2">
    <location>
        <begin position="155"/>
        <end position="266"/>
    </location>
</feature>
<organism evidence="3 4">
    <name type="scientific">Metabacillus sediminilitoris</name>
    <dbReference type="NCBI Taxonomy" id="2567941"/>
    <lineage>
        <taxon>Bacteria</taxon>
        <taxon>Bacillati</taxon>
        <taxon>Bacillota</taxon>
        <taxon>Bacilli</taxon>
        <taxon>Bacillales</taxon>
        <taxon>Bacillaceae</taxon>
        <taxon>Metabacillus</taxon>
    </lineage>
</organism>